<dbReference type="AlphaFoldDB" id="A0A2H3GC67"/>
<organism evidence="1 2">
    <name type="scientific">Fusarium oxysporum f. sp. radicis-cucumerinum</name>
    <dbReference type="NCBI Taxonomy" id="327505"/>
    <lineage>
        <taxon>Eukaryota</taxon>
        <taxon>Fungi</taxon>
        <taxon>Dikarya</taxon>
        <taxon>Ascomycota</taxon>
        <taxon>Pezizomycotina</taxon>
        <taxon>Sordariomycetes</taxon>
        <taxon>Hypocreomycetidae</taxon>
        <taxon>Hypocreales</taxon>
        <taxon>Nectriaceae</taxon>
        <taxon>Fusarium</taxon>
        <taxon>Fusarium oxysporum species complex</taxon>
    </lineage>
</organism>
<proteinExistence type="predicted"/>
<comment type="caution">
    <text evidence="1">The sequence shown here is derived from an EMBL/GenBank/DDBJ whole genome shotgun (WGS) entry which is preliminary data.</text>
</comment>
<reference evidence="1 2" key="1">
    <citation type="journal article" date="2016" name="Environ. Microbiol.">
        <title>Effector profiles distinguish formae speciales of Fusarium oxysporum.</title>
        <authorList>
            <person name="van Dam P."/>
            <person name="Fokkens L."/>
            <person name="Schmidt S.M."/>
            <person name="Linmans J.H."/>
            <person name="Kistler H.C."/>
            <person name="Ma L.J."/>
            <person name="Rep M."/>
        </authorList>
    </citation>
    <scope>NUCLEOTIDE SEQUENCE [LARGE SCALE GENOMIC DNA]</scope>
    <source>
        <strain evidence="1 2">Forc016</strain>
    </source>
</reference>
<evidence type="ECO:0000313" key="2">
    <source>
        <dbReference type="Proteomes" id="UP000219602"/>
    </source>
</evidence>
<dbReference type="EMBL" id="MABQ02000012">
    <property type="protein sequence ID" value="PCD21892.1"/>
    <property type="molecule type" value="Genomic_DNA"/>
</dbReference>
<evidence type="ECO:0000313" key="1">
    <source>
        <dbReference type="EMBL" id="PCD21892.1"/>
    </source>
</evidence>
<protein>
    <submittedName>
        <fullName evidence="1">Uncharacterized protein</fullName>
    </submittedName>
</protein>
<gene>
    <name evidence="1" type="ORF">AU210_015695</name>
</gene>
<name>A0A2H3GC67_FUSOX</name>
<dbReference type="Proteomes" id="UP000219602">
    <property type="component" value="Chromosome RC"/>
</dbReference>
<sequence>MPCVFATLDHDCLLELAWQRDIEEVHAPNGQLATERVRGYDDVDLYFALNKVSLCATEPFWIPAHAPQLGLVQVVPRRLAPDQRHVDVYVPNPV</sequence>
<reference evidence="1 2" key="2">
    <citation type="journal article" date="2017" name="Sci. Rep.">
        <title>A mobile pathogenicity chromosome in Fusarium oxysporum for infection of multiple cucurbit species.</title>
        <authorList>
            <person name="van Dam P."/>
            <person name="Fokkens L."/>
            <person name="Ayukawa Y."/>
            <person name="van der Gragt M."/>
            <person name="Ter Horst A."/>
            <person name="Brankovics B."/>
            <person name="Houterman P.M."/>
            <person name="Arie T."/>
            <person name="Rep M."/>
        </authorList>
    </citation>
    <scope>NUCLEOTIDE SEQUENCE [LARGE SCALE GENOMIC DNA]</scope>
    <source>
        <strain evidence="1 2">Forc016</strain>
    </source>
</reference>
<accession>A0A2H3GC67</accession>